<dbReference type="EMBL" id="CAMGYJ010000004">
    <property type="protein sequence ID" value="CAI0403698.1"/>
    <property type="molecule type" value="Genomic_DNA"/>
</dbReference>
<accession>A0AAV0J1U2</accession>
<dbReference type="Pfam" id="PF09258">
    <property type="entry name" value="Glyco_transf_64"/>
    <property type="match status" value="1"/>
</dbReference>
<keyword evidence="3" id="KW-1015">Disulfide bond</keyword>
<comment type="caution">
    <text evidence="6">The sequence shown here is derived from an EMBL/GenBank/DDBJ whole genome shotgun (WGS) entry which is preliminary data.</text>
</comment>
<keyword evidence="4" id="KW-1133">Transmembrane helix</keyword>
<sequence>MSSTLIGIRDDTVDGLYSPAKQKAANRGNYTSRSALFLRRAPQLLAAVKFKLLLAFSLLCLAIFLSSKLSSFMGWIPDRASLVSSPYRGSYTVLINTWRRNSPLKRTAAHYASCVGADAIHVVWSEIEPPSERLKSDLDRAVKLKSWRPDIRVEIEENGGGGSGRFKPIDEVRTDAIFSVDDDVIVPCSSLEFAFSVWKTAPLTMVGFVPRMHWLDLDLLKSGGVFHRYGGWLSVWWMGSYSMVLSKAAFFHKKYLDLYTNEMPSPLQDYLARERQNCEDIAMSMVVANASGTPPLWVKGKIQEIGSWGTSNGKGKEKRNECLNDLLSFYETVPLLSTNVKIVNARQEWVW</sequence>
<dbReference type="InterPro" id="IPR029044">
    <property type="entry name" value="Nucleotide-diphossugar_trans"/>
</dbReference>
<organism evidence="6 7">
    <name type="scientific">Linum tenue</name>
    <dbReference type="NCBI Taxonomy" id="586396"/>
    <lineage>
        <taxon>Eukaryota</taxon>
        <taxon>Viridiplantae</taxon>
        <taxon>Streptophyta</taxon>
        <taxon>Embryophyta</taxon>
        <taxon>Tracheophyta</taxon>
        <taxon>Spermatophyta</taxon>
        <taxon>Magnoliopsida</taxon>
        <taxon>eudicotyledons</taxon>
        <taxon>Gunneridae</taxon>
        <taxon>Pentapetalae</taxon>
        <taxon>rosids</taxon>
        <taxon>fabids</taxon>
        <taxon>Malpighiales</taxon>
        <taxon>Linaceae</taxon>
        <taxon>Linum</taxon>
    </lineage>
</organism>
<gene>
    <name evidence="6" type="ORF">LITE_LOCUS12170</name>
</gene>
<evidence type="ECO:0000313" key="7">
    <source>
        <dbReference type="Proteomes" id="UP001154282"/>
    </source>
</evidence>
<dbReference type="PANTHER" id="PTHR48410">
    <property type="entry name" value="GLYCOSYLINOSITOL PHOSPHORYLCERAMIDE MANNOSYL TRANSFERASE 1"/>
    <property type="match status" value="1"/>
</dbReference>
<reference evidence="6" key="1">
    <citation type="submission" date="2022-08" db="EMBL/GenBank/DDBJ databases">
        <authorList>
            <person name="Gutierrez-Valencia J."/>
        </authorList>
    </citation>
    <scope>NUCLEOTIDE SEQUENCE</scope>
</reference>
<keyword evidence="4" id="KW-0812">Transmembrane</keyword>
<dbReference type="InterPro" id="IPR015338">
    <property type="entry name" value="GT64_dom"/>
</dbReference>
<dbReference type="Proteomes" id="UP001154282">
    <property type="component" value="Unassembled WGS sequence"/>
</dbReference>
<keyword evidence="7" id="KW-1185">Reference proteome</keyword>
<feature type="domain" description="Glycosyl transferase 64" evidence="5">
    <location>
        <begin position="91"/>
        <end position="342"/>
    </location>
</feature>
<evidence type="ECO:0000256" key="2">
    <source>
        <dbReference type="ARBA" id="ARBA00022679"/>
    </source>
</evidence>
<evidence type="ECO:0000256" key="4">
    <source>
        <dbReference type="SAM" id="Phobius"/>
    </source>
</evidence>
<protein>
    <recommendedName>
        <fullName evidence="5">Glycosyl transferase 64 domain-containing protein</fullName>
    </recommendedName>
</protein>
<dbReference type="SUPFAM" id="SSF53448">
    <property type="entry name" value="Nucleotide-diphospho-sugar transferases"/>
    <property type="match status" value="1"/>
</dbReference>
<comment type="similarity">
    <text evidence="1">Belongs to the glycosyltransferase 64 family.</text>
</comment>
<dbReference type="Gene3D" id="3.90.550.10">
    <property type="entry name" value="Spore Coat Polysaccharide Biosynthesis Protein SpsA, Chain A"/>
    <property type="match status" value="1"/>
</dbReference>
<dbReference type="InterPro" id="IPR053318">
    <property type="entry name" value="GT64"/>
</dbReference>
<evidence type="ECO:0000256" key="3">
    <source>
        <dbReference type="ARBA" id="ARBA00023157"/>
    </source>
</evidence>
<evidence type="ECO:0000259" key="5">
    <source>
        <dbReference type="Pfam" id="PF09258"/>
    </source>
</evidence>
<evidence type="ECO:0000313" key="6">
    <source>
        <dbReference type="EMBL" id="CAI0403698.1"/>
    </source>
</evidence>
<feature type="transmembrane region" description="Helical" evidence="4">
    <location>
        <begin position="44"/>
        <end position="65"/>
    </location>
</feature>
<dbReference type="GO" id="GO:0016757">
    <property type="term" value="F:glycosyltransferase activity"/>
    <property type="evidence" value="ECO:0007669"/>
    <property type="project" value="InterPro"/>
</dbReference>
<evidence type="ECO:0000256" key="1">
    <source>
        <dbReference type="ARBA" id="ARBA00008700"/>
    </source>
</evidence>
<keyword evidence="4" id="KW-0472">Membrane</keyword>
<proteinExistence type="inferred from homology"/>
<dbReference type="AlphaFoldDB" id="A0AAV0J1U2"/>
<dbReference type="GO" id="GO:0016020">
    <property type="term" value="C:membrane"/>
    <property type="evidence" value="ECO:0007669"/>
    <property type="project" value="InterPro"/>
</dbReference>
<name>A0AAV0J1U2_9ROSI</name>
<keyword evidence="2" id="KW-0808">Transferase</keyword>
<dbReference type="PANTHER" id="PTHR48410:SF1">
    <property type="entry name" value="GLYCOSYLINOSITOL PHOSPHORYLCERAMIDE MANNOSYL TRANSFERASE 1"/>
    <property type="match status" value="1"/>
</dbReference>